<dbReference type="Gene3D" id="1.20.5.4130">
    <property type="match status" value="1"/>
</dbReference>
<keyword evidence="5" id="KW-0611">Plant defense</keyword>
<keyword evidence="2" id="KW-0433">Leucine-rich repeat</keyword>
<evidence type="ECO:0000313" key="9">
    <source>
        <dbReference type="Proteomes" id="UP000032180"/>
    </source>
</evidence>
<evidence type="ECO:0000256" key="5">
    <source>
        <dbReference type="ARBA" id="ARBA00022821"/>
    </source>
</evidence>
<evidence type="ECO:0000313" key="8">
    <source>
        <dbReference type="EnsemblPlants" id="LPERR11G17740.1"/>
    </source>
</evidence>
<dbReference type="PANTHER" id="PTHR19338">
    <property type="entry name" value="TRANSLOCASE OF INNER MITOCHONDRIAL MEMBRANE 13 HOMOLOG"/>
    <property type="match status" value="1"/>
</dbReference>
<reference evidence="9" key="2">
    <citation type="submission" date="2013-12" db="EMBL/GenBank/DDBJ databases">
        <authorList>
            <person name="Yu Y."/>
            <person name="Lee S."/>
            <person name="de Baynast K."/>
            <person name="Wissotski M."/>
            <person name="Liu L."/>
            <person name="Talag J."/>
            <person name="Goicoechea J."/>
            <person name="Angelova A."/>
            <person name="Jetty R."/>
            <person name="Kudrna D."/>
            <person name="Golser W."/>
            <person name="Rivera L."/>
            <person name="Zhang J."/>
            <person name="Wing R."/>
        </authorList>
    </citation>
    <scope>NUCLEOTIDE SEQUENCE</scope>
</reference>
<evidence type="ECO:0000256" key="4">
    <source>
        <dbReference type="ARBA" id="ARBA00022741"/>
    </source>
</evidence>
<keyword evidence="4" id="KW-0547">Nucleotide-binding</keyword>
<reference evidence="8" key="3">
    <citation type="submission" date="2015-04" db="UniProtKB">
        <authorList>
            <consortium name="EnsemblPlants"/>
        </authorList>
    </citation>
    <scope>IDENTIFICATION</scope>
</reference>
<feature type="domain" description="Disease resistance N-terminal" evidence="7">
    <location>
        <begin position="9"/>
        <end position="78"/>
    </location>
</feature>
<sequence length="267" mass="30585">MAELAAGAVHSLLGLLRNDVQFIKEEMESMSSFLKHLARTAPAGGDHDEQVITWMKQVRELAHDCSNFFDLYLHRRLVGALMVVQRHAAVELRELKERASDAPDTASRSLLRPTHRHPPPKGADDDDVSKAMEDSRRKVLEDRDMEDYGTDKLVEWLKEEEAQDQDKTVRCITFVVARDKYKVNARDIVSKAFDSVVPTHLKPWVCSINLGAVHSPWDLPLFPREILCYILRECNETTTTGEIIKARYWKSRMNHGKLYITDMLCIA</sequence>
<keyword evidence="3" id="KW-0677">Repeat</keyword>
<dbReference type="Pfam" id="PF18052">
    <property type="entry name" value="Rx_N"/>
    <property type="match status" value="1"/>
</dbReference>
<dbReference type="Gramene" id="LPERR11G17740.1">
    <property type="protein sequence ID" value="LPERR11G17740.1"/>
    <property type="gene ID" value="LPERR11G17740"/>
</dbReference>
<evidence type="ECO:0000256" key="6">
    <source>
        <dbReference type="SAM" id="MobiDB-lite"/>
    </source>
</evidence>
<accession>A0A0D9XUR1</accession>
<evidence type="ECO:0000259" key="7">
    <source>
        <dbReference type="Pfam" id="PF18052"/>
    </source>
</evidence>
<dbReference type="InterPro" id="IPR041118">
    <property type="entry name" value="Rx_N"/>
</dbReference>
<dbReference type="InterPro" id="IPR038005">
    <property type="entry name" value="RX-like_CC"/>
</dbReference>
<name>A0A0D9XUR1_9ORYZ</name>
<dbReference type="PANTHER" id="PTHR19338:SF40">
    <property type="entry name" value="OS06G0314450 PROTEIN"/>
    <property type="match status" value="1"/>
</dbReference>
<dbReference type="GO" id="GO:0006952">
    <property type="term" value="P:defense response"/>
    <property type="evidence" value="ECO:0007669"/>
    <property type="project" value="UniProtKB-KW"/>
</dbReference>
<feature type="region of interest" description="Disordered" evidence="6">
    <location>
        <begin position="97"/>
        <end position="140"/>
    </location>
</feature>
<protein>
    <recommendedName>
        <fullName evidence="7">Disease resistance N-terminal domain-containing protein</fullName>
    </recommendedName>
</protein>
<evidence type="ECO:0000256" key="3">
    <source>
        <dbReference type="ARBA" id="ARBA00022737"/>
    </source>
</evidence>
<feature type="compositionally biased region" description="Basic and acidic residues" evidence="6">
    <location>
        <begin position="128"/>
        <end position="140"/>
    </location>
</feature>
<dbReference type="EnsemblPlants" id="LPERR11G17740.1">
    <property type="protein sequence ID" value="LPERR11G17740.1"/>
    <property type="gene ID" value="LPERR11G17740"/>
</dbReference>
<organism evidence="8 9">
    <name type="scientific">Leersia perrieri</name>
    <dbReference type="NCBI Taxonomy" id="77586"/>
    <lineage>
        <taxon>Eukaryota</taxon>
        <taxon>Viridiplantae</taxon>
        <taxon>Streptophyta</taxon>
        <taxon>Embryophyta</taxon>
        <taxon>Tracheophyta</taxon>
        <taxon>Spermatophyta</taxon>
        <taxon>Magnoliopsida</taxon>
        <taxon>Liliopsida</taxon>
        <taxon>Poales</taxon>
        <taxon>Poaceae</taxon>
        <taxon>BOP clade</taxon>
        <taxon>Oryzoideae</taxon>
        <taxon>Oryzeae</taxon>
        <taxon>Oryzinae</taxon>
        <taxon>Leersia</taxon>
    </lineage>
</organism>
<dbReference type="HOGENOM" id="CLU_049388_0_0_1"/>
<dbReference type="CDD" id="cd14798">
    <property type="entry name" value="RX-CC_like"/>
    <property type="match status" value="1"/>
</dbReference>
<comment type="similarity">
    <text evidence="1">Belongs to the disease resistance NB-LRR family.</text>
</comment>
<dbReference type="Proteomes" id="UP000032180">
    <property type="component" value="Chromosome 11"/>
</dbReference>
<reference evidence="8 9" key="1">
    <citation type="submission" date="2012-08" db="EMBL/GenBank/DDBJ databases">
        <title>Oryza genome evolution.</title>
        <authorList>
            <person name="Wing R.A."/>
        </authorList>
    </citation>
    <scope>NUCLEOTIDE SEQUENCE</scope>
</reference>
<evidence type="ECO:0000256" key="2">
    <source>
        <dbReference type="ARBA" id="ARBA00022614"/>
    </source>
</evidence>
<dbReference type="AlphaFoldDB" id="A0A0D9XUR1"/>
<keyword evidence="9" id="KW-1185">Reference proteome</keyword>
<proteinExistence type="inferred from homology"/>
<dbReference type="GO" id="GO:0000166">
    <property type="term" value="F:nucleotide binding"/>
    <property type="evidence" value="ECO:0007669"/>
    <property type="project" value="UniProtKB-KW"/>
</dbReference>
<evidence type="ECO:0000256" key="1">
    <source>
        <dbReference type="ARBA" id="ARBA00008894"/>
    </source>
</evidence>